<protein>
    <submittedName>
        <fullName evidence="1">ORF13</fullName>
    </submittedName>
</protein>
<evidence type="ECO:0000313" key="2">
    <source>
        <dbReference type="Proteomes" id="UP001230876"/>
    </source>
</evidence>
<dbReference type="EMBL" id="MT674683">
    <property type="protein sequence ID" value="QOJ53969.1"/>
    <property type="molecule type" value="Genomic_DNA"/>
</dbReference>
<name>A0A7L9DIV5_9ADEN</name>
<accession>A0A7L9DIV5</accession>
<sequence length="84" mass="8916">MLVCDFDSSTANRAVRYGAPSVFSLGFSFFHYFGPVSFVSFTSPSNLSTVLGRSRGQLSGVGNESRYSVLAHVSASPGWGTEVA</sequence>
<reference evidence="1" key="1">
    <citation type="journal article" date="2020" name="Viruses">
        <title>Molecular Characterisation of a Novel and Highly Divergent Passerine Adenovirus 1.</title>
        <authorList>
            <person name="Athukorala A."/>
            <person name="Forwood J.K."/>
            <person name="Phalen D.N."/>
            <person name="Sarker S."/>
        </authorList>
    </citation>
    <scope>NUCLEOTIDE SEQUENCE</scope>
    <source>
        <strain evidence="1">AU2787</strain>
    </source>
</reference>
<proteinExistence type="predicted"/>
<keyword evidence="2" id="KW-1185">Reference proteome</keyword>
<evidence type="ECO:0000313" key="1">
    <source>
        <dbReference type="EMBL" id="QOJ53969.1"/>
    </source>
</evidence>
<dbReference type="Proteomes" id="UP001230876">
    <property type="component" value="Segment"/>
</dbReference>
<organism evidence="1 2">
    <name type="scientific">Passerine adenovirus 1</name>
    <dbReference type="NCBI Taxonomy" id="2779174"/>
    <lineage>
        <taxon>Viruses</taxon>
        <taxon>Varidnaviria</taxon>
        <taxon>Bamfordvirae</taxon>
        <taxon>Preplasmiviricota</taxon>
        <taxon>Polisuviricotina</taxon>
        <taxon>Pharingeaviricetes</taxon>
        <taxon>Rowavirales</taxon>
        <taxon>Adenoviridae</taxon>
        <taxon>Barthadenovirus</taxon>
    </lineage>
</organism>